<evidence type="ECO:0008006" key="4">
    <source>
        <dbReference type="Google" id="ProtNLM"/>
    </source>
</evidence>
<proteinExistence type="predicted"/>
<dbReference type="Proteomes" id="UP001501721">
    <property type="component" value="Unassembled WGS sequence"/>
</dbReference>
<gene>
    <name evidence="2" type="ORF">GCM10010422_48210</name>
</gene>
<evidence type="ECO:0000313" key="2">
    <source>
        <dbReference type="EMBL" id="GAA2495068.1"/>
    </source>
</evidence>
<comment type="caution">
    <text evidence="2">The sequence shown here is derived from an EMBL/GenBank/DDBJ whole genome shotgun (WGS) entry which is preliminary data.</text>
</comment>
<keyword evidence="3" id="KW-1185">Reference proteome</keyword>
<dbReference type="EMBL" id="BAAATL010000025">
    <property type="protein sequence ID" value="GAA2495068.1"/>
    <property type="molecule type" value="Genomic_DNA"/>
</dbReference>
<organism evidence="2 3">
    <name type="scientific">Streptomyces graminearus</name>
    <dbReference type="NCBI Taxonomy" id="284030"/>
    <lineage>
        <taxon>Bacteria</taxon>
        <taxon>Bacillati</taxon>
        <taxon>Actinomycetota</taxon>
        <taxon>Actinomycetes</taxon>
        <taxon>Kitasatosporales</taxon>
        <taxon>Streptomycetaceae</taxon>
        <taxon>Streptomyces</taxon>
    </lineage>
</organism>
<reference evidence="2 3" key="1">
    <citation type="journal article" date="2019" name="Int. J. Syst. Evol. Microbiol.">
        <title>The Global Catalogue of Microorganisms (GCM) 10K type strain sequencing project: providing services to taxonomists for standard genome sequencing and annotation.</title>
        <authorList>
            <consortium name="The Broad Institute Genomics Platform"/>
            <consortium name="The Broad Institute Genome Sequencing Center for Infectious Disease"/>
            <person name="Wu L."/>
            <person name="Ma J."/>
        </authorList>
    </citation>
    <scope>NUCLEOTIDE SEQUENCE [LARGE SCALE GENOMIC DNA]</scope>
    <source>
        <strain evidence="2 3">JCM 6923</strain>
    </source>
</reference>
<feature type="compositionally biased region" description="Low complexity" evidence="1">
    <location>
        <begin position="130"/>
        <end position="140"/>
    </location>
</feature>
<evidence type="ECO:0000256" key="1">
    <source>
        <dbReference type="SAM" id="MobiDB-lite"/>
    </source>
</evidence>
<protein>
    <recommendedName>
        <fullName evidence="4">Lipoprotein</fullName>
    </recommendedName>
</protein>
<sequence>MAHSGPVSFRPLIIVVLVLLGVTGCTTVTPGTPSADGRPQGVRGPAVSARPVPLPTGSRVPPRQDSALVRIGSDGSQGRPGNDRAGAPVRRTEAPARKSHTSTTLSRRSTHRVLPARPSRHFVQPRARSRPSSPWRAAKAPRIRSGQMRVLCGRAAGIVSSKIVGLCHRAWG</sequence>
<name>A0ABN3M3X8_9ACTN</name>
<feature type="region of interest" description="Disordered" evidence="1">
    <location>
        <begin position="28"/>
        <end position="141"/>
    </location>
</feature>
<evidence type="ECO:0000313" key="3">
    <source>
        <dbReference type="Proteomes" id="UP001501721"/>
    </source>
</evidence>
<accession>A0ABN3M3X8</accession>